<comment type="caution">
    <text evidence="1">The sequence shown here is derived from an EMBL/GenBank/DDBJ whole genome shotgun (WGS) entry which is preliminary data.</text>
</comment>
<name>A0A444VV01_9FLAO</name>
<dbReference type="AlphaFoldDB" id="A0A444VV01"/>
<gene>
    <name evidence="1" type="ORF">NU08_3819</name>
</gene>
<evidence type="ECO:0000313" key="2">
    <source>
        <dbReference type="Proteomes" id="UP000290433"/>
    </source>
</evidence>
<reference evidence="1 2" key="1">
    <citation type="submission" date="2014-12" db="EMBL/GenBank/DDBJ databases">
        <title>Genome sequence of Flavobacterium anhuiense RCM74.</title>
        <authorList>
            <person name="Kim J.F."/>
            <person name="Song J.Y."/>
            <person name="Kwak M.-J."/>
            <person name="Lee S.-W."/>
        </authorList>
    </citation>
    <scope>NUCLEOTIDE SEQUENCE [LARGE SCALE GENOMIC DNA]</scope>
    <source>
        <strain evidence="1 2">RCM74</strain>
    </source>
</reference>
<accession>A0A444VV01</accession>
<dbReference type="Proteomes" id="UP000290433">
    <property type="component" value="Unassembled WGS sequence"/>
</dbReference>
<evidence type="ECO:0000313" key="1">
    <source>
        <dbReference type="EMBL" id="RYJ37253.1"/>
    </source>
</evidence>
<dbReference type="EMBL" id="JUIV01000018">
    <property type="protein sequence ID" value="RYJ37253.1"/>
    <property type="molecule type" value="Genomic_DNA"/>
</dbReference>
<protein>
    <submittedName>
        <fullName evidence="1">Uncharacterized protein</fullName>
    </submittedName>
</protein>
<proteinExistence type="predicted"/>
<sequence>MIVPADASAPKVTSPVPHLDAGETPVIVGFALITKFTAALQFELPEQAA</sequence>
<organism evidence="1 2">
    <name type="scientific">Flavobacterium anhuiense</name>
    <dbReference type="NCBI Taxonomy" id="459526"/>
    <lineage>
        <taxon>Bacteria</taxon>
        <taxon>Pseudomonadati</taxon>
        <taxon>Bacteroidota</taxon>
        <taxon>Flavobacteriia</taxon>
        <taxon>Flavobacteriales</taxon>
        <taxon>Flavobacteriaceae</taxon>
        <taxon>Flavobacterium</taxon>
    </lineage>
</organism>